<evidence type="ECO:0000256" key="6">
    <source>
        <dbReference type="SAM" id="Phobius"/>
    </source>
</evidence>
<evidence type="ECO:0000313" key="7">
    <source>
        <dbReference type="EMBL" id="KAH8700772.1"/>
    </source>
</evidence>
<accession>A0AAD4KX18</accession>
<comment type="caution">
    <text evidence="7">The sequence shown here is derived from an EMBL/GenBank/DDBJ whole genome shotgun (WGS) entry which is preliminary data.</text>
</comment>
<feature type="region of interest" description="Disordered" evidence="5">
    <location>
        <begin position="486"/>
        <end position="505"/>
    </location>
</feature>
<dbReference type="InterPro" id="IPR000832">
    <property type="entry name" value="GPCR_2_secretin-like"/>
</dbReference>
<feature type="transmembrane region" description="Helical" evidence="6">
    <location>
        <begin position="131"/>
        <end position="153"/>
    </location>
</feature>
<gene>
    <name evidence="7" type="ORF">BGW36DRAFT_292218</name>
</gene>
<proteinExistence type="predicted"/>
<feature type="transmembrane region" description="Helical" evidence="6">
    <location>
        <begin position="353"/>
        <end position="376"/>
    </location>
</feature>
<evidence type="ECO:0000256" key="1">
    <source>
        <dbReference type="ARBA" id="ARBA00004141"/>
    </source>
</evidence>
<dbReference type="Proteomes" id="UP001201262">
    <property type="component" value="Unassembled WGS sequence"/>
</dbReference>
<keyword evidence="4 6" id="KW-0472">Membrane</keyword>
<dbReference type="PANTHER" id="PTHR42058:SF1">
    <property type="entry name" value="G-PROTEIN COUPLED RECEPTORS FAMILY 2 PROFILE 2 DOMAIN-CONTAINING PROTEIN"/>
    <property type="match status" value="1"/>
</dbReference>
<dbReference type="InterPro" id="IPR053247">
    <property type="entry name" value="GPCR_GPR1/git3-like"/>
</dbReference>
<feature type="compositionally biased region" description="Polar residues" evidence="5">
    <location>
        <begin position="495"/>
        <end position="505"/>
    </location>
</feature>
<organism evidence="7 8">
    <name type="scientific">Talaromyces proteolyticus</name>
    <dbReference type="NCBI Taxonomy" id="1131652"/>
    <lineage>
        <taxon>Eukaryota</taxon>
        <taxon>Fungi</taxon>
        <taxon>Dikarya</taxon>
        <taxon>Ascomycota</taxon>
        <taxon>Pezizomycotina</taxon>
        <taxon>Eurotiomycetes</taxon>
        <taxon>Eurotiomycetidae</taxon>
        <taxon>Eurotiales</taxon>
        <taxon>Trichocomaceae</taxon>
        <taxon>Talaromyces</taxon>
        <taxon>Talaromyces sect. Bacilispori</taxon>
    </lineage>
</organism>
<name>A0AAD4KX18_9EURO</name>
<dbReference type="EMBL" id="JAJTJA010000004">
    <property type="protein sequence ID" value="KAH8700772.1"/>
    <property type="molecule type" value="Genomic_DNA"/>
</dbReference>
<dbReference type="GO" id="GO:0016020">
    <property type="term" value="C:membrane"/>
    <property type="evidence" value="ECO:0007669"/>
    <property type="project" value="UniProtKB-SubCell"/>
</dbReference>
<dbReference type="RefSeq" id="XP_046074478.1">
    <property type="nucleotide sequence ID" value="XM_046210898.1"/>
</dbReference>
<dbReference type="PANTHER" id="PTHR42058">
    <property type="entry name" value="G_PROTEIN_RECEP_F2_4 DOMAIN-CONTAINING PROTEIN"/>
    <property type="match status" value="1"/>
</dbReference>
<dbReference type="AlphaFoldDB" id="A0AAD4KX18"/>
<protein>
    <recommendedName>
        <fullName evidence="9">G-protein coupled receptors family 2 profile 2 domain-containing protein</fullName>
    </recommendedName>
</protein>
<feature type="transmembrane region" description="Helical" evidence="6">
    <location>
        <begin position="286"/>
        <end position="309"/>
    </location>
</feature>
<dbReference type="Pfam" id="PF00002">
    <property type="entry name" value="7tm_2"/>
    <property type="match status" value="1"/>
</dbReference>
<evidence type="ECO:0000256" key="4">
    <source>
        <dbReference type="ARBA" id="ARBA00023136"/>
    </source>
</evidence>
<feature type="transmembrane region" description="Helical" evidence="6">
    <location>
        <begin position="216"/>
        <end position="239"/>
    </location>
</feature>
<dbReference type="Gene3D" id="1.20.1070.10">
    <property type="entry name" value="Rhodopsin 7-helix transmembrane proteins"/>
    <property type="match status" value="1"/>
</dbReference>
<evidence type="ECO:0000256" key="3">
    <source>
        <dbReference type="ARBA" id="ARBA00022989"/>
    </source>
</evidence>
<reference evidence="7" key="1">
    <citation type="submission" date="2021-12" db="EMBL/GenBank/DDBJ databases">
        <title>Convergent genome expansion in fungi linked to evolution of root-endophyte symbiosis.</title>
        <authorList>
            <consortium name="DOE Joint Genome Institute"/>
            <person name="Ke Y.-H."/>
            <person name="Bonito G."/>
            <person name="Liao H.-L."/>
            <person name="Looney B."/>
            <person name="Rojas-Flechas A."/>
            <person name="Nash J."/>
            <person name="Hameed K."/>
            <person name="Schadt C."/>
            <person name="Martin F."/>
            <person name="Crous P.W."/>
            <person name="Miettinen O."/>
            <person name="Magnuson J.K."/>
            <person name="Labbe J."/>
            <person name="Jacobson D."/>
            <person name="Doktycz M.J."/>
            <person name="Veneault-Fourrey C."/>
            <person name="Kuo A."/>
            <person name="Mondo S."/>
            <person name="Calhoun S."/>
            <person name="Riley R."/>
            <person name="Ohm R."/>
            <person name="LaButti K."/>
            <person name="Andreopoulos B."/>
            <person name="Pangilinan J."/>
            <person name="Nolan M."/>
            <person name="Tritt A."/>
            <person name="Clum A."/>
            <person name="Lipzen A."/>
            <person name="Daum C."/>
            <person name="Barry K."/>
            <person name="Grigoriev I.V."/>
            <person name="Vilgalys R."/>
        </authorList>
    </citation>
    <scope>NUCLEOTIDE SEQUENCE</scope>
    <source>
        <strain evidence="7">PMI_201</strain>
    </source>
</reference>
<keyword evidence="3 6" id="KW-1133">Transmembrane helix</keyword>
<evidence type="ECO:0000256" key="2">
    <source>
        <dbReference type="ARBA" id="ARBA00022692"/>
    </source>
</evidence>
<feature type="transmembrane region" description="Helical" evidence="6">
    <location>
        <begin position="174"/>
        <end position="196"/>
    </location>
</feature>
<sequence>MTSSKNGLCPSPFLQESLFSNATGYIGGRFCQSVGGVSCCLPCPLQDWRYPDNVTSKTNAAGWLAVALLPFQAWLLLTYLVVPVKYTNRQYITVCFTLAIICLQVAFIIPLGTKPQQCHDEITPNDMYTDISCAFSGAVLLFGGIAVVTWSLLRTIALHLQVCWEVIIGPVFMWCSATTGIGVPVLITALMLHYTGVSYRFGGVCHINSPNSMGDYWIPIMVFSGLALLIQFITMGYCIHIYIRSLFDPDPTSTNNSGLPSYQGSVRTMTARQAYKRIHRVIKLQWRSMALVMTILANVIYFFVVFVQLNNSLALTEANRVNAEPWLFCLLEKKNPKECTSEAQLVGIAEAKLVAMVVLLAVANLWNIVFTVRWSMVEGWISLYRSRFIERVEFVSVDARSRPRPTVTHDYEMLDPRQHAKSPEPFVEVRTPSPVVYGSNLPKEVDYGMDASYTRPTMSFSSPRPPSSSQNNGANSYGWDVTSSFARSNSRSNSQMSHHTYVNGR</sequence>
<evidence type="ECO:0008006" key="9">
    <source>
        <dbReference type="Google" id="ProtNLM"/>
    </source>
</evidence>
<dbReference type="GO" id="GO:0004930">
    <property type="term" value="F:G protein-coupled receptor activity"/>
    <property type="evidence" value="ECO:0007669"/>
    <property type="project" value="InterPro"/>
</dbReference>
<evidence type="ECO:0000313" key="8">
    <source>
        <dbReference type="Proteomes" id="UP001201262"/>
    </source>
</evidence>
<feature type="transmembrane region" description="Helical" evidence="6">
    <location>
        <begin position="60"/>
        <end position="82"/>
    </location>
</feature>
<evidence type="ECO:0000256" key="5">
    <source>
        <dbReference type="SAM" id="MobiDB-lite"/>
    </source>
</evidence>
<keyword evidence="2 6" id="KW-0812">Transmembrane</keyword>
<feature type="region of interest" description="Disordered" evidence="5">
    <location>
        <begin position="456"/>
        <end position="475"/>
    </location>
</feature>
<dbReference type="GeneID" id="70241185"/>
<keyword evidence="8" id="KW-1185">Reference proteome</keyword>
<feature type="transmembrane region" description="Helical" evidence="6">
    <location>
        <begin position="91"/>
        <end position="111"/>
    </location>
</feature>
<comment type="subcellular location">
    <subcellularLocation>
        <location evidence="1">Membrane</location>
        <topology evidence="1">Multi-pass membrane protein</topology>
    </subcellularLocation>
</comment>